<name>A0ABQ0E229_9PORP</name>
<dbReference type="Pfam" id="PF12080">
    <property type="entry name" value="GldM_4th"/>
    <property type="match status" value="1"/>
</dbReference>
<feature type="domain" description="Gliding motility-associated protein GldM N-terminal" evidence="3">
    <location>
        <begin position="33"/>
        <end position="214"/>
    </location>
</feature>
<evidence type="ECO:0000259" key="5">
    <source>
        <dbReference type="Pfam" id="PF21602"/>
    </source>
</evidence>
<feature type="region of interest" description="Disordered" evidence="1">
    <location>
        <begin position="113"/>
        <end position="134"/>
    </location>
</feature>
<reference evidence="6 7" key="1">
    <citation type="journal article" date="2025" name="Int. J. Syst. Evol. Microbiol.">
        <title>Desulfovibrio falkowii sp. nov., Porphyromonas miyakawae sp. nov., Mediterraneibacter flintii sp. nov. and Owariibacterium komagatae gen. nov., sp. nov., isolated from human faeces.</title>
        <authorList>
            <person name="Hamaguchi T."/>
            <person name="Ohara M."/>
            <person name="Hisatomi A."/>
            <person name="Sekiguchi K."/>
            <person name="Takeda J.I."/>
            <person name="Ueyama J."/>
            <person name="Ito M."/>
            <person name="Nishiwaki H."/>
            <person name="Ogi T."/>
            <person name="Hirayama M."/>
            <person name="Ohkuma M."/>
            <person name="Sakamoto M."/>
            <person name="Ohno K."/>
        </authorList>
    </citation>
    <scope>NUCLEOTIDE SEQUENCE [LARGE SCALE GENOMIC DNA]</scope>
    <source>
        <strain evidence="6 7">13CB11C</strain>
    </source>
</reference>
<dbReference type="RefSeq" id="WP_411915516.1">
    <property type="nucleotide sequence ID" value="NZ_BAAFSF010000001.1"/>
</dbReference>
<dbReference type="InterPro" id="IPR048405">
    <property type="entry name" value="GldM_Ig-like-1"/>
</dbReference>
<protein>
    <recommendedName>
        <fullName evidence="8">Gliding motility-associated protein GldM</fullName>
    </recommendedName>
</protein>
<dbReference type="Pfam" id="PF21601">
    <property type="entry name" value="GldM_2nd"/>
    <property type="match status" value="1"/>
</dbReference>
<evidence type="ECO:0000256" key="1">
    <source>
        <dbReference type="SAM" id="MobiDB-lite"/>
    </source>
</evidence>
<dbReference type="Proteomes" id="UP001628220">
    <property type="component" value="Unassembled WGS sequence"/>
</dbReference>
<evidence type="ECO:0000259" key="2">
    <source>
        <dbReference type="Pfam" id="PF12080"/>
    </source>
</evidence>
<organism evidence="6 7">
    <name type="scientific">Porphyromonas miyakawae</name>
    <dbReference type="NCBI Taxonomy" id="3137470"/>
    <lineage>
        <taxon>Bacteria</taxon>
        <taxon>Pseudomonadati</taxon>
        <taxon>Bacteroidota</taxon>
        <taxon>Bacteroidia</taxon>
        <taxon>Bacteroidales</taxon>
        <taxon>Porphyromonadaceae</taxon>
        <taxon>Porphyromonas</taxon>
    </lineage>
</organism>
<comment type="caution">
    <text evidence="6">The sequence shown here is derived from an EMBL/GenBank/DDBJ whole genome shotgun (WGS) entry which is preliminary data.</text>
</comment>
<keyword evidence="7" id="KW-1185">Reference proteome</keyword>
<accession>A0ABQ0E229</accession>
<dbReference type="InterPro" id="IPR048406">
    <property type="entry name" value="GldM_Ig-like-2"/>
</dbReference>
<dbReference type="InterPro" id="IPR022719">
    <property type="entry name" value="Motility-assoc_prot_GldM_C"/>
</dbReference>
<dbReference type="InterPro" id="IPR019859">
    <property type="entry name" value="Motility-assoc_prot_GldM"/>
</dbReference>
<evidence type="ECO:0008006" key="8">
    <source>
        <dbReference type="Google" id="ProtNLM"/>
    </source>
</evidence>
<evidence type="ECO:0000313" key="7">
    <source>
        <dbReference type="Proteomes" id="UP001628220"/>
    </source>
</evidence>
<feature type="domain" description="Gliding motility-associated protein GldM C-terminal" evidence="2">
    <location>
        <begin position="401"/>
        <end position="515"/>
    </location>
</feature>
<dbReference type="Pfam" id="PF12081">
    <property type="entry name" value="GldM_1st"/>
    <property type="match status" value="1"/>
</dbReference>
<evidence type="ECO:0000313" key="6">
    <source>
        <dbReference type="EMBL" id="GAB1251712.1"/>
    </source>
</evidence>
<feature type="domain" description="Gliding motility-associated protein GldM second immunoglobulin-like" evidence="5">
    <location>
        <begin position="317"/>
        <end position="398"/>
    </location>
</feature>
<proteinExistence type="predicted"/>
<gene>
    <name evidence="6" type="ORF">Tsumi_08160</name>
</gene>
<dbReference type="InterPro" id="IPR022720">
    <property type="entry name" value="Motility-assoc_prot_GldM_N"/>
</dbReference>
<evidence type="ECO:0000259" key="4">
    <source>
        <dbReference type="Pfam" id="PF21601"/>
    </source>
</evidence>
<dbReference type="EMBL" id="BAAFSF010000001">
    <property type="protein sequence ID" value="GAB1251712.1"/>
    <property type="molecule type" value="Genomic_DNA"/>
</dbReference>
<dbReference type="NCBIfam" id="TIGR03517">
    <property type="entry name" value="GldM_gliding"/>
    <property type="match status" value="1"/>
</dbReference>
<feature type="domain" description="Gliding motility-associated protein GldM first immunoglobulin-like" evidence="4">
    <location>
        <begin position="219"/>
        <end position="313"/>
    </location>
</feature>
<sequence length="516" mass="55984">MAVGSSGNRNRQKMINLMYLVFIAMVALNVSGDVLTGFDRVEKGLDTMLAGTMQRNEQAVSELNLAHELYPEKAAHAFMKGKELQLAADSLYAAIEEAKRLIVQKSDGKNADVKNIDRKDDMNAPSSVMLNPLDPKGVHLRKQVDHFRTLSVASVVDANKRQMIEETLSTTPKGTLSWENQLFEGVPTIAAVTMLTKLQNDVRSVEGEVLNNLIRSIDRGDLRVNKIEAQVVPDSRIVMKGTPYRAHVIMSSIDSTAAPNIVVNGRSLSAADQGVYVAATPTSGTFPIEGYVETTAGDGSKIRRPFKSEYIVTEPMASIAPTLMNVLYAGIDNPLAIAVPGVAQQQISATMTNGSLVAKGGVWVARPNKVGQEAVITVSVRGANGAMTQVATSKLRVRQLPDPLPYIEYTDANGAVKRFKGGQISKRDLLAAGGVKAAIDDDILDVNYTVIHFSLTFFDAMGNAMPEVSNGSNFSDRQKQKIRNLSRGKRFYISDVLAKGPDGIERKIPTIEVIVR</sequence>
<evidence type="ECO:0000259" key="3">
    <source>
        <dbReference type="Pfam" id="PF12081"/>
    </source>
</evidence>
<feature type="compositionally biased region" description="Basic and acidic residues" evidence="1">
    <location>
        <begin position="113"/>
        <end position="122"/>
    </location>
</feature>
<dbReference type="Pfam" id="PF21602">
    <property type="entry name" value="GldM_3rd"/>
    <property type="match status" value="1"/>
</dbReference>